<evidence type="ECO:0000256" key="1">
    <source>
        <dbReference type="ARBA" id="ARBA00023012"/>
    </source>
</evidence>
<dbReference type="PROSITE" id="PS50110">
    <property type="entry name" value="RESPONSE_REGULATORY"/>
    <property type="match status" value="1"/>
</dbReference>
<accession>A0A3E0DHA0</accession>
<dbReference type="CDD" id="cd17532">
    <property type="entry name" value="REC_LytTR_AlgR-like"/>
    <property type="match status" value="1"/>
</dbReference>
<dbReference type="PANTHER" id="PTHR48111">
    <property type="entry name" value="REGULATOR OF RPOS"/>
    <property type="match status" value="1"/>
</dbReference>
<keyword evidence="1" id="KW-0902">Two-component regulatory system</keyword>
<evidence type="ECO:0000313" key="6">
    <source>
        <dbReference type="EMBL" id="REG81965.1"/>
    </source>
</evidence>
<dbReference type="GO" id="GO:0005829">
    <property type="term" value="C:cytosol"/>
    <property type="evidence" value="ECO:0007669"/>
    <property type="project" value="TreeGrafter"/>
</dbReference>
<dbReference type="EMBL" id="QUNG01000011">
    <property type="protein sequence ID" value="REG81965.1"/>
    <property type="molecule type" value="Genomic_DNA"/>
</dbReference>
<comment type="caution">
    <text evidence="6">The sequence shown here is derived from an EMBL/GenBank/DDBJ whole genome shotgun (WGS) entry which is preliminary data.</text>
</comment>
<dbReference type="Pfam" id="PF00072">
    <property type="entry name" value="Response_reg"/>
    <property type="match status" value="1"/>
</dbReference>
<keyword evidence="3" id="KW-0597">Phosphoprotein</keyword>
<dbReference type="SMART" id="SM00850">
    <property type="entry name" value="LytTR"/>
    <property type="match status" value="1"/>
</dbReference>
<dbReference type="GO" id="GO:0032993">
    <property type="term" value="C:protein-DNA complex"/>
    <property type="evidence" value="ECO:0007669"/>
    <property type="project" value="TreeGrafter"/>
</dbReference>
<feature type="domain" description="Response regulatory" evidence="4">
    <location>
        <begin position="3"/>
        <end position="116"/>
    </location>
</feature>
<dbReference type="PROSITE" id="PS50930">
    <property type="entry name" value="HTH_LYTTR"/>
    <property type="match status" value="1"/>
</dbReference>
<dbReference type="FunFam" id="3.40.50.2300:FF:000051">
    <property type="entry name" value="Two-component response regulator yehT"/>
    <property type="match status" value="1"/>
</dbReference>
<dbReference type="NCBIfam" id="NF008677">
    <property type="entry name" value="PRK11697.1"/>
    <property type="match status" value="1"/>
</dbReference>
<organism evidence="6 7">
    <name type="scientific">Marinomonas pollencensis</name>
    <dbReference type="NCBI Taxonomy" id="491954"/>
    <lineage>
        <taxon>Bacteria</taxon>
        <taxon>Pseudomonadati</taxon>
        <taxon>Pseudomonadota</taxon>
        <taxon>Gammaproteobacteria</taxon>
        <taxon>Oceanospirillales</taxon>
        <taxon>Oceanospirillaceae</taxon>
        <taxon>Marinomonas</taxon>
    </lineage>
</organism>
<dbReference type="GO" id="GO:0006355">
    <property type="term" value="P:regulation of DNA-templated transcription"/>
    <property type="evidence" value="ECO:0007669"/>
    <property type="project" value="TreeGrafter"/>
</dbReference>
<evidence type="ECO:0000256" key="2">
    <source>
        <dbReference type="ARBA" id="ARBA00023125"/>
    </source>
</evidence>
<keyword evidence="7" id="KW-1185">Reference proteome</keyword>
<dbReference type="PANTHER" id="PTHR48111:SF3">
    <property type="entry name" value="TRANSCRIPTIONAL REGULATORY PROTEIN BTSR"/>
    <property type="match status" value="1"/>
</dbReference>
<feature type="modified residue" description="4-aspartylphosphate" evidence="3">
    <location>
        <position position="54"/>
    </location>
</feature>
<proteinExistence type="predicted"/>
<protein>
    <submittedName>
        <fullName evidence="6">LytTR family two component transcriptional regulator</fullName>
    </submittedName>
</protein>
<name>A0A3E0DHA0_9GAMM</name>
<dbReference type="AlphaFoldDB" id="A0A3E0DHA0"/>
<sequence>MLTAIVIDDEFFAREELIELLHETGEVDVIDQAANAIDGLKLIHSVKPDVVFLDIQMPKISGMDLIAMLDPETMPSVVFTTAYDQYAVKAFEDNAFDYLLKPIDPKRLMVSVQRLAKVKSAQQPAHTQAQINALATKSLQQVPCVGHQRIMLLPIQEIEVAYSDISGVHVQTADKLETSQLTLKTLEEKTELLRCHRQYLINTQAIKEIQFLDNGLAEVITKSAKVVPVSRRYLKALKMELGIL</sequence>
<evidence type="ECO:0000256" key="3">
    <source>
        <dbReference type="PROSITE-ProRule" id="PRU00169"/>
    </source>
</evidence>
<dbReference type="InterPro" id="IPR039420">
    <property type="entry name" value="WalR-like"/>
</dbReference>
<dbReference type="SUPFAM" id="SSF52172">
    <property type="entry name" value="CheY-like"/>
    <property type="match status" value="1"/>
</dbReference>
<dbReference type="InterPro" id="IPR011006">
    <property type="entry name" value="CheY-like_superfamily"/>
</dbReference>
<dbReference type="SMART" id="SM00448">
    <property type="entry name" value="REC"/>
    <property type="match status" value="1"/>
</dbReference>
<gene>
    <name evidence="6" type="ORF">DFP81_11145</name>
</gene>
<dbReference type="Gene3D" id="3.40.50.2300">
    <property type="match status" value="1"/>
</dbReference>
<evidence type="ECO:0000259" key="4">
    <source>
        <dbReference type="PROSITE" id="PS50110"/>
    </source>
</evidence>
<keyword evidence="2" id="KW-0238">DNA-binding</keyword>
<evidence type="ECO:0000259" key="5">
    <source>
        <dbReference type="PROSITE" id="PS50930"/>
    </source>
</evidence>
<dbReference type="GO" id="GO:0000156">
    <property type="term" value="F:phosphorelay response regulator activity"/>
    <property type="evidence" value="ECO:0007669"/>
    <property type="project" value="TreeGrafter"/>
</dbReference>
<dbReference type="RefSeq" id="WP_115898576.1">
    <property type="nucleotide sequence ID" value="NZ_QUNG01000011.1"/>
</dbReference>
<dbReference type="OrthoDB" id="236568at2"/>
<dbReference type="Gene3D" id="2.40.50.1020">
    <property type="entry name" value="LytTr DNA-binding domain"/>
    <property type="match status" value="1"/>
</dbReference>
<dbReference type="InterPro" id="IPR007492">
    <property type="entry name" value="LytTR_DNA-bd_dom"/>
</dbReference>
<dbReference type="Proteomes" id="UP000256542">
    <property type="component" value="Unassembled WGS sequence"/>
</dbReference>
<reference evidence="6 7" key="1">
    <citation type="submission" date="2018-08" db="EMBL/GenBank/DDBJ databases">
        <title>Genomic Encyclopedia of Type Strains, Phase III (KMG-III): the genomes of soil and plant-associated and newly described type strains.</title>
        <authorList>
            <person name="Whitman W."/>
        </authorList>
    </citation>
    <scope>NUCLEOTIDE SEQUENCE [LARGE SCALE GENOMIC DNA]</scope>
    <source>
        <strain evidence="6 7">CECT 7375</strain>
    </source>
</reference>
<dbReference type="InterPro" id="IPR001789">
    <property type="entry name" value="Sig_transdc_resp-reg_receiver"/>
</dbReference>
<dbReference type="GO" id="GO:0000976">
    <property type="term" value="F:transcription cis-regulatory region binding"/>
    <property type="evidence" value="ECO:0007669"/>
    <property type="project" value="TreeGrafter"/>
</dbReference>
<feature type="domain" description="HTH LytTR-type" evidence="5">
    <location>
        <begin position="142"/>
        <end position="243"/>
    </location>
</feature>
<evidence type="ECO:0000313" key="7">
    <source>
        <dbReference type="Proteomes" id="UP000256542"/>
    </source>
</evidence>
<dbReference type="Pfam" id="PF04397">
    <property type="entry name" value="LytTR"/>
    <property type="match status" value="1"/>
</dbReference>